<dbReference type="OrthoDB" id="430354at2759"/>
<dbReference type="InterPro" id="IPR029044">
    <property type="entry name" value="Nucleotide-diphossugar_trans"/>
</dbReference>
<evidence type="ECO:0000313" key="13">
    <source>
        <dbReference type="Proteomes" id="UP000320333"/>
    </source>
</evidence>
<dbReference type="PANTHER" id="PTHR31392">
    <property type="entry name" value="ALPHA-1,3-MANNOSYLTRANSFERASE MNN1-RELATED"/>
    <property type="match status" value="1"/>
</dbReference>
<evidence type="ECO:0000256" key="11">
    <source>
        <dbReference type="SAM" id="Phobius"/>
    </source>
</evidence>
<evidence type="ECO:0000256" key="6">
    <source>
        <dbReference type="ARBA" id="ARBA00022968"/>
    </source>
</evidence>
<evidence type="ECO:0000256" key="9">
    <source>
        <dbReference type="ARBA" id="ARBA00023180"/>
    </source>
</evidence>
<keyword evidence="4" id="KW-0808">Transferase</keyword>
<comment type="similarity">
    <text evidence="2">Belongs to the MNN1/MNT family.</text>
</comment>
<evidence type="ECO:0000256" key="8">
    <source>
        <dbReference type="ARBA" id="ARBA00023136"/>
    </source>
</evidence>
<dbReference type="STRING" id="246404.A0A507FQ67"/>
<dbReference type="AlphaFoldDB" id="A0A507FQ67"/>
<feature type="region of interest" description="Disordered" evidence="10">
    <location>
        <begin position="1"/>
        <end position="21"/>
    </location>
</feature>
<evidence type="ECO:0008006" key="14">
    <source>
        <dbReference type="Google" id="ProtNLM"/>
    </source>
</evidence>
<keyword evidence="7 11" id="KW-1133">Transmembrane helix</keyword>
<dbReference type="GO" id="GO:0000033">
    <property type="term" value="F:alpha-1,3-mannosyltransferase activity"/>
    <property type="evidence" value="ECO:0007669"/>
    <property type="project" value="TreeGrafter"/>
</dbReference>
<evidence type="ECO:0000256" key="2">
    <source>
        <dbReference type="ARBA" id="ARBA00009105"/>
    </source>
</evidence>
<keyword evidence="13" id="KW-1185">Reference proteome</keyword>
<accession>A0A507FQ67</accession>
<dbReference type="InterPro" id="IPR022751">
    <property type="entry name" value="Alpha_mannosyltransferase"/>
</dbReference>
<dbReference type="Pfam" id="PF11051">
    <property type="entry name" value="Mannosyl_trans3"/>
    <property type="match status" value="2"/>
</dbReference>
<dbReference type="GO" id="GO:0006493">
    <property type="term" value="P:protein O-linked glycosylation"/>
    <property type="evidence" value="ECO:0007669"/>
    <property type="project" value="TreeGrafter"/>
</dbReference>
<gene>
    <name evidence="12" type="ORF">CcCBS67573_g01245</name>
</gene>
<keyword evidence="6" id="KW-0735">Signal-anchor</keyword>
<protein>
    <recommendedName>
        <fullName evidence="14">Mannosyltransferase</fullName>
    </recommendedName>
</protein>
<evidence type="ECO:0000256" key="10">
    <source>
        <dbReference type="SAM" id="MobiDB-lite"/>
    </source>
</evidence>
<evidence type="ECO:0000256" key="7">
    <source>
        <dbReference type="ARBA" id="ARBA00022989"/>
    </source>
</evidence>
<dbReference type="GO" id="GO:0005794">
    <property type="term" value="C:Golgi apparatus"/>
    <property type="evidence" value="ECO:0007669"/>
    <property type="project" value="TreeGrafter"/>
</dbReference>
<keyword evidence="9" id="KW-0325">Glycoprotein</keyword>
<keyword evidence="8 11" id="KW-0472">Membrane</keyword>
<proteinExistence type="inferred from homology"/>
<comment type="subcellular location">
    <subcellularLocation>
        <location evidence="1">Membrane</location>
        <topology evidence="1">Single-pass type II membrane protein</topology>
    </subcellularLocation>
</comment>
<sequence length="1125" mass="127435">MVQLGTGDTDPDFKSKGGNNTAFTAPSRQKILRRNAVVLLLVAVVLIVGFGAPAHTSTNGEKRVEIGPSKNANAELLKLKVESQVDGAVASALGEVLRKLETVDKVPDDETENETIDLDKLQANVLDHLNGEEGKWNTEDSHLFGGSLRSFQQDAFPVKSSYTQALAHAQTHANTAKPNATDFRLLGQRTRSLLIAYSLLHDHPSLIPLVGTDKTKLSAIVEALTESQYPWLKPTFKSLREMQLHYRNTQDKQGIVICSGKWHFELAVHAITSFRRVLNSTLPIEVHYAGEKDLEPAMVRALNQMQNVRAVNVLEAFPDETKNWGGWSIKPFAMMASRFRNVIFVDADALFFQDPEVLLSKSAIFKEYGSLFYHDRTLGRDDPATWFKSINPEWSHYASTLRYMRGLSKHEMESGVVVVDKARTGPLHAMMLVCKLNSKVERDAVTYRNMHGDKETYWIAFEMARVPYKFTPSYGGTVGYKNPDNGRVCGGLFHTDEYLKPLWWNGGVVANKHASQDAGFMKFEHAAFDLEGGSKIQWDWETPTTPFCLGPTNPVREVVALSNDEKQMGRKFVELYQRIKGKWKGYFRNVYGMDVDTGDIVGVGQDDEFSASKADSDKFEVFISSSVDGLDLAQTQFLDYLNGEEGASGDSVFGGSLVNIEFDLKGTWKKIHAFSLATHSAEYNRTDFREMGRRARSLRIAYTLLHDRKDLHDRLSNESISIFINASDPKPKQLEVLREQLELIVEKLTALMYPWLTKSRFKSLHGLQSHFRRVPKEDEVGIILSTGRGHFELALHAIVSFRTVLKCDLPVEVHHMGPNDLGEEMTKAFNSLPGVKTVDVYDYWGEEAQALGGWAIKPFALLASRFQKVMFIDADAVFIQSPEVLFTKSEIFSKYGQLFYHDRTITGHDWCYNWFNGFVPHISKYTNSLRFQKKHTVHEQESGVVVVDKGRTDVLHGLLTTAKMNMKYERDGMTYKLMHGDKESYWMSWELARVPYKFSISYGGTIGYKNDKNAVCGGLFHTDEYLKPLWWNGGVLANKHFKKSGEGILNYEFAAFDNEGKDIEWEWETATTPFCLKPKFEGQKVVVSELNDEEKRAGRELVELYRDIVSDGWKAFMKRKYSVVV</sequence>
<dbReference type="Proteomes" id="UP000320333">
    <property type="component" value="Unassembled WGS sequence"/>
</dbReference>
<keyword evidence="3" id="KW-0328">Glycosyltransferase</keyword>
<evidence type="ECO:0000256" key="3">
    <source>
        <dbReference type="ARBA" id="ARBA00022676"/>
    </source>
</evidence>
<organism evidence="12 13">
    <name type="scientific">Chytriomyces confervae</name>
    <dbReference type="NCBI Taxonomy" id="246404"/>
    <lineage>
        <taxon>Eukaryota</taxon>
        <taxon>Fungi</taxon>
        <taxon>Fungi incertae sedis</taxon>
        <taxon>Chytridiomycota</taxon>
        <taxon>Chytridiomycota incertae sedis</taxon>
        <taxon>Chytridiomycetes</taxon>
        <taxon>Chytridiales</taxon>
        <taxon>Chytriomycetaceae</taxon>
        <taxon>Chytriomyces</taxon>
    </lineage>
</organism>
<dbReference type="SUPFAM" id="SSF53448">
    <property type="entry name" value="Nucleotide-diphospho-sugar transferases"/>
    <property type="match status" value="2"/>
</dbReference>
<dbReference type="PANTHER" id="PTHR31392:SF1">
    <property type="entry name" value="ALPHA-1,3-MANNOSYLTRANSFERASE MNN1-RELATED"/>
    <property type="match status" value="1"/>
</dbReference>
<evidence type="ECO:0000256" key="1">
    <source>
        <dbReference type="ARBA" id="ARBA00004606"/>
    </source>
</evidence>
<feature type="transmembrane region" description="Helical" evidence="11">
    <location>
        <begin position="36"/>
        <end position="54"/>
    </location>
</feature>
<name>A0A507FQ67_9FUNG</name>
<evidence type="ECO:0000256" key="5">
    <source>
        <dbReference type="ARBA" id="ARBA00022692"/>
    </source>
</evidence>
<comment type="caution">
    <text evidence="12">The sequence shown here is derived from an EMBL/GenBank/DDBJ whole genome shotgun (WGS) entry which is preliminary data.</text>
</comment>
<reference evidence="12 13" key="1">
    <citation type="journal article" date="2019" name="Sci. Rep.">
        <title>Comparative genomics of chytrid fungi reveal insights into the obligate biotrophic and pathogenic lifestyle of Synchytrium endobioticum.</title>
        <authorList>
            <person name="van de Vossenberg B.T.L.H."/>
            <person name="Warris S."/>
            <person name="Nguyen H.D.T."/>
            <person name="van Gent-Pelzer M.P.E."/>
            <person name="Joly D.L."/>
            <person name="van de Geest H.C."/>
            <person name="Bonants P.J.M."/>
            <person name="Smith D.S."/>
            <person name="Levesque C.A."/>
            <person name="van der Lee T.A.J."/>
        </authorList>
    </citation>
    <scope>NUCLEOTIDE SEQUENCE [LARGE SCALE GENOMIC DNA]</scope>
    <source>
        <strain evidence="12 13">CBS 675.73</strain>
    </source>
</reference>
<dbReference type="GO" id="GO:0016020">
    <property type="term" value="C:membrane"/>
    <property type="evidence" value="ECO:0007669"/>
    <property type="project" value="UniProtKB-SubCell"/>
</dbReference>
<dbReference type="EMBL" id="QEAP01000020">
    <property type="protein sequence ID" value="TPX77476.1"/>
    <property type="molecule type" value="Genomic_DNA"/>
</dbReference>
<evidence type="ECO:0000256" key="4">
    <source>
        <dbReference type="ARBA" id="ARBA00022679"/>
    </source>
</evidence>
<keyword evidence="5 11" id="KW-0812">Transmembrane</keyword>
<evidence type="ECO:0000313" key="12">
    <source>
        <dbReference type="EMBL" id="TPX77476.1"/>
    </source>
</evidence>